<evidence type="ECO:0000256" key="1">
    <source>
        <dbReference type="ARBA" id="ARBA00023239"/>
    </source>
</evidence>
<evidence type="ECO:0000313" key="2">
    <source>
        <dbReference type="EMBL" id="CAL4115049.1"/>
    </source>
</evidence>
<keyword evidence="3" id="KW-1185">Reference proteome</keyword>
<dbReference type="PANTHER" id="PTHR11941:SF27">
    <property type="entry name" value="ETHYLMALONYL-COA DECARBOXYLASE"/>
    <property type="match status" value="1"/>
</dbReference>
<dbReference type="GO" id="GO:0016829">
    <property type="term" value="F:lyase activity"/>
    <property type="evidence" value="ECO:0007669"/>
    <property type="project" value="UniProtKB-KW"/>
</dbReference>
<dbReference type="Pfam" id="PF00378">
    <property type="entry name" value="ECH_1"/>
    <property type="match status" value="1"/>
</dbReference>
<proteinExistence type="predicted"/>
<dbReference type="SUPFAM" id="SSF52096">
    <property type="entry name" value="ClpP/crotonase"/>
    <property type="match status" value="1"/>
</dbReference>
<dbReference type="GO" id="GO:0005829">
    <property type="term" value="C:cytosol"/>
    <property type="evidence" value="ECO:0007669"/>
    <property type="project" value="TreeGrafter"/>
</dbReference>
<feature type="non-terminal residue" evidence="2">
    <location>
        <position position="1"/>
    </location>
</feature>
<protein>
    <recommendedName>
        <fullName evidence="4">Enoyl-CoA hydratase</fullName>
    </recommendedName>
</protein>
<dbReference type="CDD" id="cd06558">
    <property type="entry name" value="crotonase-like"/>
    <property type="match status" value="1"/>
</dbReference>
<dbReference type="GO" id="GO:0006635">
    <property type="term" value="P:fatty acid beta-oxidation"/>
    <property type="evidence" value="ECO:0007669"/>
    <property type="project" value="TreeGrafter"/>
</dbReference>
<reference evidence="2 3" key="1">
    <citation type="submission" date="2024-05" db="EMBL/GenBank/DDBJ databases">
        <authorList>
            <person name="Wallberg A."/>
        </authorList>
    </citation>
    <scope>NUCLEOTIDE SEQUENCE [LARGE SCALE GENOMIC DNA]</scope>
</reference>
<dbReference type="Proteomes" id="UP001497623">
    <property type="component" value="Unassembled WGS sequence"/>
</dbReference>
<dbReference type="InterPro" id="IPR029045">
    <property type="entry name" value="ClpP/crotonase-like_dom_sf"/>
</dbReference>
<accession>A0AAV2R8R9</accession>
<sequence length="298" mass="33039">DNKMPHPMTQLLQRCLSLPQVRMSSSFLLEEKKNVGQFKGGHIGYTKNESSGIATVTLMNEKKRNAWSGQMLIDMINVLEDLQSWQVGKAVIIQGQGNTFSAGGDLKAEKEQLFNNNNAKQLVKDWCILMKHALDTISCLPLLTVSLVHGKAIGFGAEVVAATDFRLFTHSGEIMFIHAKMGLATTVGATNLVNIVSSRVALDILATCRGVNVAEALKIGLADHSVEEENRFESTVDWLQKRIEPEAEVLQTLKSNIVVARDLNRVESLLNEQNNYLKLVGGPAHFRAIEQFMKRKIK</sequence>
<keyword evidence="1" id="KW-0456">Lyase</keyword>
<gene>
    <name evidence="2" type="ORF">MNOR_LOCUS20578</name>
</gene>
<dbReference type="EMBL" id="CAXKWB010015999">
    <property type="protein sequence ID" value="CAL4115049.1"/>
    <property type="molecule type" value="Genomic_DNA"/>
</dbReference>
<name>A0AAV2R8R9_MEGNR</name>
<dbReference type="Gene3D" id="3.90.226.10">
    <property type="entry name" value="2-enoyl-CoA Hydratase, Chain A, domain 1"/>
    <property type="match status" value="1"/>
</dbReference>
<dbReference type="AlphaFoldDB" id="A0AAV2R8R9"/>
<evidence type="ECO:0008006" key="4">
    <source>
        <dbReference type="Google" id="ProtNLM"/>
    </source>
</evidence>
<dbReference type="InterPro" id="IPR001753">
    <property type="entry name" value="Enoyl-CoA_hydra/iso"/>
</dbReference>
<organism evidence="2 3">
    <name type="scientific">Meganyctiphanes norvegica</name>
    <name type="common">Northern krill</name>
    <name type="synonym">Thysanopoda norvegica</name>
    <dbReference type="NCBI Taxonomy" id="48144"/>
    <lineage>
        <taxon>Eukaryota</taxon>
        <taxon>Metazoa</taxon>
        <taxon>Ecdysozoa</taxon>
        <taxon>Arthropoda</taxon>
        <taxon>Crustacea</taxon>
        <taxon>Multicrustacea</taxon>
        <taxon>Malacostraca</taxon>
        <taxon>Eumalacostraca</taxon>
        <taxon>Eucarida</taxon>
        <taxon>Euphausiacea</taxon>
        <taxon>Euphausiidae</taxon>
        <taxon>Meganyctiphanes</taxon>
    </lineage>
</organism>
<evidence type="ECO:0000313" key="3">
    <source>
        <dbReference type="Proteomes" id="UP001497623"/>
    </source>
</evidence>
<comment type="caution">
    <text evidence="2">The sequence shown here is derived from an EMBL/GenBank/DDBJ whole genome shotgun (WGS) entry which is preliminary data.</text>
</comment>
<dbReference type="PANTHER" id="PTHR11941">
    <property type="entry name" value="ENOYL-COA HYDRATASE-RELATED"/>
    <property type="match status" value="1"/>
</dbReference>